<dbReference type="Proteomes" id="UP000281553">
    <property type="component" value="Unassembled WGS sequence"/>
</dbReference>
<evidence type="ECO:0000313" key="3">
    <source>
        <dbReference type="Proteomes" id="UP000281553"/>
    </source>
</evidence>
<proteinExistence type="predicted"/>
<evidence type="ECO:0000256" key="1">
    <source>
        <dbReference type="SAM" id="MobiDB-lite"/>
    </source>
</evidence>
<keyword evidence="3" id="KW-1185">Reference proteome</keyword>
<dbReference type="AlphaFoldDB" id="A0A3P7NZS9"/>
<accession>A0A3P7NZS9</accession>
<organism evidence="2 3">
    <name type="scientific">Dibothriocephalus latus</name>
    <name type="common">Fish tapeworm</name>
    <name type="synonym">Diphyllobothrium latum</name>
    <dbReference type="NCBI Taxonomy" id="60516"/>
    <lineage>
        <taxon>Eukaryota</taxon>
        <taxon>Metazoa</taxon>
        <taxon>Spiralia</taxon>
        <taxon>Lophotrochozoa</taxon>
        <taxon>Platyhelminthes</taxon>
        <taxon>Cestoda</taxon>
        <taxon>Eucestoda</taxon>
        <taxon>Diphyllobothriidea</taxon>
        <taxon>Diphyllobothriidae</taxon>
        <taxon>Dibothriocephalus</taxon>
    </lineage>
</organism>
<gene>
    <name evidence="2" type="ORF">DILT_LOCUS9563</name>
</gene>
<dbReference type="EMBL" id="UYRU01057203">
    <property type="protein sequence ID" value="VDN13732.1"/>
    <property type="molecule type" value="Genomic_DNA"/>
</dbReference>
<name>A0A3P7NZS9_DIBLA</name>
<evidence type="ECO:0000313" key="2">
    <source>
        <dbReference type="EMBL" id="VDN13732.1"/>
    </source>
</evidence>
<reference evidence="2 3" key="1">
    <citation type="submission" date="2018-11" db="EMBL/GenBank/DDBJ databases">
        <authorList>
            <consortium name="Pathogen Informatics"/>
        </authorList>
    </citation>
    <scope>NUCLEOTIDE SEQUENCE [LARGE SCALE GENOMIC DNA]</scope>
</reference>
<feature type="compositionally biased region" description="Basic and acidic residues" evidence="1">
    <location>
        <begin position="24"/>
        <end position="41"/>
    </location>
</feature>
<protein>
    <submittedName>
        <fullName evidence="2">Uncharacterized protein</fullName>
    </submittedName>
</protein>
<feature type="region of interest" description="Disordered" evidence="1">
    <location>
        <begin position="1"/>
        <end position="41"/>
    </location>
</feature>
<sequence length="80" mass="8935">MVSTAFTPPYSDLADEDADPVPYEQKRRTPLDNRGAEDAEECRSRGIQSCAYWKQGPPSTMKHTSELSAKDLVCNSIHAY</sequence>